<keyword evidence="1" id="KW-0963">Cytoplasm</keyword>
<dbReference type="PANTHER" id="PTHR47313">
    <property type="entry name" value="RIBOSOMAL RNA LARGE SUBUNIT METHYLTRANSFERASE K/L"/>
    <property type="match status" value="1"/>
</dbReference>
<keyword evidence="3" id="KW-0489">Methyltransferase</keyword>
<evidence type="ECO:0000259" key="6">
    <source>
        <dbReference type="PROSITE" id="PS51165"/>
    </source>
</evidence>
<evidence type="ECO:0000256" key="2">
    <source>
        <dbReference type="ARBA" id="ARBA00022552"/>
    </source>
</evidence>
<dbReference type="AlphaFoldDB" id="A0A0F9YJG9"/>
<dbReference type="Gene3D" id="3.30.2130.30">
    <property type="match status" value="1"/>
</dbReference>
<dbReference type="CDD" id="cd02440">
    <property type="entry name" value="AdoMet_MTases"/>
    <property type="match status" value="1"/>
</dbReference>
<keyword evidence="2" id="KW-0698">rRNA processing</keyword>
<dbReference type="NCBIfam" id="NF008748">
    <property type="entry name" value="PRK11783.1"/>
    <property type="match status" value="1"/>
</dbReference>
<dbReference type="GO" id="GO:0003723">
    <property type="term" value="F:RNA binding"/>
    <property type="evidence" value="ECO:0007669"/>
    <property type="project" value="InterPro"/>
</dbReference>
<dbReference type="Gene3D" id="3.40.50.150">
    <property type="entry name" value="Vaccinia Virus protein VP39"/>
    <property type="match status" value="2"/>
</dbReference>
<accession>A0A0F9YJG9</accession>
<proteinExistence type="inferred from homology"/>
<dbReference type="SUPFAM" id="SSF53335">
    <property type="entry name" value="S-adenosyl-L-methionine-dependent methyltransferases"/>
    <property type="match status" value="2"/>
</dbReference>
<sequence>MSDSTFSFFASCAKSLEPLLAEELRQCGATDIRETVAGVNFSGCLLEAYRAVMFSRIANRIILILHQQVVPDADALYAAADSIDWTQHMSNTDSFAISAAGTTHNLNHTQFIAQRIKDAVVDQFRNSGQNRPDVSKQDPDLRIHAVIKKGRVILGIDLVDGSLHRRGYRQEQGEAPMKETLAAALLMRANWPTLMQQDNASIFDPMCGAGTLLIEAVLMALDIAPGLLRESQLSAWPHHDQAAAATVREEAELRKQRAAHWTGQALGSDQDLRALGMARRNAERAGIWDHIEFTSASLHEVKLGQPPTLLITNPPYAERLGDDAEVMALYQELGDVIRREAMGADVAVFTARPEWGKLIGIHSHKQYALFNGALPAKLLLFRVDDSSVYQTRKTAVDDSQLVTEDALDNGGQMLANRLRKNLKNIGRWARQQGHDCYRLYDADMPEYAFAIDVYTDVDGQRHIHMQEYKAPASVTEIDAEQRRRQSVLAVQVVMQLPAKFVSIKVRERQRGKQQYQPTREQGQDIVVQEGDARLIVNLERYLDTGLFLDHRPMRRYVHQHAEGKDVLNLFCYTGSVSVQAALGGARRTVSVDLSNTYLSWARRNLELNQLNLRAHELVEMDCLRYLQKCKQDFDLIFLDPPTFSNSKSTDNVLDIQRDHGELIELCMQRLRPQGTLIFSTNMRKFKLDETLAERFTIEAFSAASIDRDFARNTRIHQVWLLRALAGY</sequence>
<evidence type="ECO:0000256" key="1">
    <source>
        <dbReference type="ARBA" id="ARBA00022490"/>
    </source>
</evidence>
<evidence type="ECO:0000256" key="5">
    <source>
        <dbReference type="ARBA" id="ARBA00022691"/>
    </source>
</evidence>
<evidence type="ECO:0000313" key="7">
    <source>
        <dbReference type="EMBL" id="KKO12407.1"/>
    </source>
</evidence>
<name>A0A0F9YJG9_9ZZZZ</name>
<evidence type="ECO:0000256" key="3">
    <source>
        <dbReference type="ARBA" id="ARBA00022603"/>
    </source>
</evidence>
<keyword evidence="5" id="KW-0949">S-adenosyl-L-methionine</keyword>
<protein>
    <recommendedName>
        <fullName evidence="6">THUMP domain-containing protein</fullName>
    </recommendedName>
</protein>
<dbReference type="GO" id="GO:0005737">
    <property type="term" value="C:cytoplasm"/>
    <property type="evidence" value="ECO:0007669"/>
    <property type="project" value="InterPro"/>
</dbReference>
<dbReference type="Gene3D" id="3.30.750.80">
    <property type="entry name" value="RNA methyltransferase domain (HRMD) like"/>
    <property type="match status" value="1"/>
</dbReference>
<dbReference type="PANTHER" id="PTHR47313:SF1">
    <property type="entry name" value="RIBOSOMAL RNA LARGE SUBUNIT METHYLTRANSFERASE K_L"/>
    <property type="match status" value="1"/>
</dbReference>
<dbReference type="PROSITE" id="PS51165">
    <property type="entry name" value="THUMP"/>
    <property type="match status" value="1"/>
</dbReference>
<comment type="caution">
    <text evidence="7">The sequence shown here is derived from an EMBL/GenBank/DDBJ whole genome shotgun (WGS) entry which is preliminary data.</text>
</comment>
<keyword evidence="4" id="KW-0808">Transferase</keyword>
<dbReference type="CDD" id="cd11715">
    <property type="entry name" value="THUMP_AdoMetMT"/>
    <property type="match status" value="1"/>
</dbReference>
<dbReference type="InterPro" id="IPR054170">
    <property type="entry name" value="RlmL_1st"/>
</dbReference>
<dbReference type="GO" id="GO:0070043">
    <property type="term" value="F:rRNA (guanine-N7-)-methyltransferase activity"/>
    <property type="evidence" value="ECO:0007669"/>
    <property type="project" value="TreeGrafter"/>
</dbReference>
<dbReference type="EMBL" id="LAZR01000001">
    <property type="protein sequence ID" value="KKO12407.1"/>
    <property type="molecule type" value="Genomic_DNA"/>
</dbReference>
<dbReference type="Pfam" id="PF22020">
    <property type="entry name" value="RlmL_1st"/>
    <property type="match status" value="1"/>
</dbReference>
<dbReference type="HAMAP" id="MF_01858">
    <property type="entry name" value="23SrRNA_methyltr_KL"/>
    <property type="match status" value="1"/>
</dbReference>
<dbReference type="PIRSF" id="PIRSF037618">
    <property type="entry name" value="RNA_Mtase_bacteria_prd"/>
    <property type="match status" value="1"/>
</dbReference>
<dbReference type="Pfam" id="PF01170">
    <property type="entry name" value="UPF0020"/>
    <property type="match status" value="1"/>
</dbReference>
<evidence type="ECO:0000256" key="4">
    <source>
        <dbReference type="ARBA" id="ARBA00022679"/>
    </source>
</evidence>
<organism evidence="7">
    <name type="scientific">marine sediment metagenome</name>
    <dbReference type="NCBI Taxonomy" id="412755"/>
    <lineage>
        <taxon>unclassified sequences</taxon>
        <taxon>metagenomes</taxon>
        <taxon>ecological metagenomes</taxon>
    </lineage>
</organism>
<dbReference type="InterPro" id="IPR019614">
    <property type="entry name" value="SAM-dep_methyl-trfase"/>
</dbReference>
<dbReference type="InterPro" id="IPR017244">
    <property type="entry name" value="23SrRNA_methyltr_KL"/>
</dbReference>
<gene>
    <name evidence="7" type="ORF">LCGC14_0004180</name>
</gene>
<dbReference type="InterPro" id="IPR029063">
    <property type="entry name" value="SAM-dependent_MTases_sf"/>
</dbReference>
<reference evidence="7" key="1">
    <citation type="journal article" date="2015" name="Nature">
        <title>Complex archaea that bridge the gap between prokaryotes and eukaryotes.</title>
        <authorList>
            <person name="Spang A."/>
            <person name="Saw J.H."/>
            <person name="Jorgensen S.L."/>
            <person name="Zaremba-Niedzwiedzka K."/>
            <person name="Martijn J."/>
            <person name="Lind A.E."/>
            <person name="van Eijk R."/>
            <person name="Schleper C."/>
            <person name="Guy L."/>
            <person name="Ettema T.J."/>
        </authorList>
    </citation>
    <scope>NUCLEOTIDE SEQUENCE</scope>
</reference>
<dbReference type="GO" id="GO:0008990">
    <property type="term" value="F:rRNA (guanine-N2-)-methyltransferase activity"/>
    <property type="evidence" value="ECO:0007669"/>
    <property type="project" value="InterPro"/>
</dbReference>
<dbReference type="SMART" id="SM00981">
    <property type="entry name" value="THUMP"/>
    <property type="match status" value="1"/>
</dbReference>
<dbReference type="Pfam" id="PF10672">
    <property type="entry name" value="Methyltrans_SAM"/>
    <property type="match status" value="1"/>
</dbReference>
<dbReference type="InterPro" id="IPR000241">
    <property type="entry name" value="RlmKL-like_Mtase"/>
</dbReference>
<dbReference type="Pfam" id="PF02926">
    <property type="entry name" value="THUMP"/>
    <property type="match status" value="1"/>
</dbReference>
<feature type="domain" description="THUMP" evidence="6">
    <location>
        <begin position="47"/>
        <end position="158"/>
    </location>
</feature>
<dbReference type="InterPro" id="IPR004114">
    <property type="entry name" value="THUMP_dom"/>
</dbReference>